<comment type="subcellular location">
    <subcellularLocation>
        <location evidence="1">Nucleus</location>
    </subcellularLocation>
</comment>
<dbReference type="InterPro" id="IPR012976">
    <property type="entry name" value="NOSIC"/>
</dbReference>
<keyword evidence="6" id="KW-0508">mRNA splicing</keyword>
<dbReference type="SMART" id="SM00931">
    <property type="entry name" value="NOSIC"/>
    <property type="match status" value="1"/>
</dbReference>
<keyword evidence="4" id="KW-0747">Spliceosome</keyword>
<sequence>MSDERNLPTLAVNSHDSEEYKLLVDANNLSVDIDHEIILIHKFVKDHYKSIFSDLEEFVANPIDFARAVKVIGSEIDNIDAQKLSFLDGATIMVLKMQTSTARPLPGSTRQTLGHGRERLLSSIYQACNLMLELDQAKKIITQYVASRLSSYAPNISHIVGPSTAAQLMGFAGGLPGLSKTPSCNIAALGAKRSFKIGNMGSVGFQRQGFLYHSPIIQSVPPDTRKQAMRIVSGKLVLAARIDMSRSSKDGHLGLKYYQEIKEKLEKLMEPPENKGIKALPVPDDRPSKKRGGRRVRKWKEQFKQSEMQQAANTMAFGKPQGEVEGYGDEFVDTGMLGASAGGKGASFKNMTADDKTKARMTKGMEQRLNTFASRHTPAHGAVDVSGLSSTVSFTSNRGIEISAPQNYLQQANSNIDKDRWFKSGTFTTIANKPTAGGVVLGPGTNSTSMQPPKRKIDSPTGPEAKRIKE</sequence>
<name>A0A1E3PHY8_9ASCO</name>
<dbReference type="PROSITE" id="PS51358">
    <property type="entry name" value="NOP"/>
    <property type="match status" value="1"/>
</dbReference>
<dbReference type="Pfam" id="PF01798">
    <property type="entry name" value="Nop"/>
    <property type="match status" value="1"/>
</dbReference>
<feature type="region of interest" description="Disordered" evidence="9">
    <location>
        <begin position="272"/>
        <end position="305"/>
    </location>
</feature>
<dbReference type="GO" id="GO:0000244">
    <property type="term" value="P:spliceosomal tri-snRNP complex assembly"/>
    <property type="evidence" value="ECO:0007669"/>
    <property type="project" value="InterPro"/>
</dbReference>
<dbReference type="Gene3D" id="1.10.246.90">
    <property type="entry name" value="Nop domain"/>
    <property type="match status" value="1"/>
</dbReference>
<dbReference type="FunFam" id="1.10.246.90:FF:000002">
    <property type="entry name" value="U4/U6 small nuclear ribonucleoprotein Prp31"/>
    <property type="match status" value="1"/>
</dbReference>
<evidence type="ECO:0000256" key="5">
    <source>
        <dbReference type="ARBA" id="ARBA00022884"/>
    </source>
</evidence>
<dbReference type="InterPro" id="IPR019175">
    <property type="entry name" value="Prp31_C"/>
</dbReference>
<evidence type="ECO:0000256" key="2">
    <source>
        <dbReference type="ARBA" id="ARBA00005572"/>
    </source>
</evidence>
<dbReference type="Proteomes" id="UP000095009">
    <property type="component" value="Unassembled WGS sequence"/>
</dbReference>
<dbReference type="EMBL" id="KV454410">
    <property type="protein sequence ID" value="ODQ65021.1"/>
    <property type="molecule type" value="Genomic_DNA"/>
</dbReference>
<evidence type="ECO:0000256" key="9">
    <source>
        <dbReference type="SAM" id="MobiDB-lite"/>
    </source>
</evidence>
<keyword evidence="3" id="KW-0507">mRNA processing</keyword>
<evidence type="ECO:0000256" key="3">
    <source>
        <dbReference type="ARBA" id="ARBA00022664"/>
    </source>
</evidence>
<evidence type="ECO:0000313" key="11">
    <source>
        <dbReference type="EMBL" id="ODQ65021.1"/>
    </source>
</evidence>
<reference evidence="11 12" key="1">
    <citation type="journal article" date="2016" name="Proc. Natl. Acad. Sci. U.S.A.">
        <title>Comparative genomics of biotechnologically important yeasts.</title>
        <authorList>
            <person name="Riley R."/>
            <person name="Haridas S."/>
            <person name="Wolfe K.H."/>
            <person name="Lopes M.R."/>
            <person name="Hittinger C.T."/>
            <person name="Goeker M."/>
            <person name="Salamov A.A."/>
            <person name="Wisecaver J.H."/>
            <person name="Long T.M."/>
            <person name="Calvey C.H."/>
            <person name="Aerts A.L."/>
            <person name="Barry K.W."/>
            <person name="Choi C."/>
            <person name="Clum A."/>
            <person name="Coughlan A.Y."/>
            <person name="Deshpande S."/>
            <person name="Douglass A.P."/>
            <person name="Hanson S.J."/>
            <person name="Klenk H.-P."/>
            <person name="LaButti K.M."/>
            <person name="Lapidus A."/>
            <person name="Lindquist E.A."/>
            <person name="Lipzen A.M."/>
            <person name="Meier-Kolthoff J.P."/>
            <person name="Ohm R.A."/>
            <person name="Otillar R.P."/>
            <person name="Pangilinan J.L."/>
            <person name="Peng Y."/>
            <person name="Rokas A."/>
            <person name="Rosa C.A."/>
            <person name="Scheuner C."/>
            <person name="Sibirny A.A."/>
            <person name="Slot J.C."/>
            <person name="Stielow J.B."/>
            <person name="Sun H."/>
            <person name="Kurtzman C.P."/>
            <person name="Blackwell M."/>
            <person name="Grigoriev I.V."/>
            <person name="Jeffries T.W."/>
        </authorList>
    </citation>
    <scope>NUCLEOTIDE SEQUENCE [LARGE SCALE GENOMIC DNA]</scope>
    <source>
        <strain evidence="11 12">DSM 6958</strain>
    </source>
</reference>
<dbReference type="SUPFAM" id="SSF89124">
    <property type="entry name" value="Nop domain"/>
    <property type="match status" value="1"/>
</dbReference>
<dbReference type="OrthoDB" id="4771285at2759"/>
<evidence type="ECO:0000256" key="4">
    <source>
        <dbReference type="ARBA" id="ARBA00022728"/>
    </source>
</evidence>
<feature type="region of interest" description="Disordered" evidence="9">
    <location>
        <begin position="433"/>
        <end position="470"/>
    </location>
</feature>
<dbReference type="GO" id="GO:0003723">
    <property type="term" value="F:RNA binding"/>
    <property type="evidence" value="ECO:0007669"/>
    <property type="project" value="UniProtKB-KW"/>
</dbReference>
<dbReference type="InterPro" id="IPR036070">
    <property type="entry name" value="Nop_dom_sf"/>
</dbReference>
<dbReference type="PANTHER" id="PTHR13904:SF0">
    <property type="entry name" value="U4_U6 SMALL NUCLEAR RIBONUCLEOPROTEIN PRP31"/>
    <property type="match status" value="1"/>
</dbReference>
<feature type="domain" description="Nop" evidence="10">
    <location>
        <begin position="152"/>
        <end position="270"/>
    </location>
</feature>
<dbReference type="GO" id="GO:0045292">
    <property type="term" value="P:mRNA cis splicing, via spliceosome"/>
    <property type="evidence" value="ECO:0007669"/>
    <property type="project" value="EnsemblFungi"/>
</dbReference>
<evidence type="ECO:0000256" key="6">
    <source>
        <dbReference type="ARBA" id="ARBA00023187"/>
    </source>
</evidence>
<keyword evidence="5" id="KW-0694">RNA-binding</keyword>
<organism evidence="11 12">
    <name type="scientific">Nadsonia fulvescens var. elongata DSM 6958</name>
    <dbReference type="NCBI Taxonomy" id="857566"/>
    <lineage>
        <taxon>Eukaryota</taxon>
        <taxon>Fungi</taxon>
        <taxon>Dikarya</taxon>
        <taxon>Ascomycota</taxon>
        <taxon>Saccharomycotina</taxon>
        <taxon>Dipodascomycetes</taxon>
        <taxon>Dipodascales</taxon>
        <taxon>Dipodascales incertae sedis</taxon>
        <taxon>Nadsonia</taxon>
    </lineage>
</organism>
<dbReference type="GO" id="GO:0046540">
    <property type="term" value="C:U4/U6 x U5 tri-snRNP complex"/>
    <property type="evidence" value="ECO:0007669"/>
    <property type="project" value="EnsemblFungi"/>
</dbReference>
<dbReference type="GO" id="GO:0071011">
    <property type="term" value="C:precatalytic spliceosome"/>
    <property type="evidence" value="ECO:0007669"/>
    <property type="project" value="TreeGrafter"/>
</dbReference>
<dbReference type="PANTHER" id="PTHR13904">
    <property type="entry name" value="PRE-MRNA SPLICING FACTOR PRP31"/>
    <property type="match status" value="1"/>
</dbReference>
<dbReference type="InterPro" id="IPR002687">
    <property type="entry name" value="Nop_dom"/>
</dbReference>
<feature type="compositionally biased region" description="Basic residues" evidence="9">
    <location>
        <begin position="288"/>
        <end position="298"/>
    </location>
</feature>
<dbReference type="Gene3D" id="1.10.287.4070">
    <property type="match status" value="1"/>
</dbReference>
<evidence type="ECO:0000256" key="1">
    <source>
        <dbReference type="ARBA" id="ARBA00004123"/>
    </source>
</evidence>
<dbReference type="GO" id="GO:0005687">
    <property type="term" value="C:U4 snRNP"/>
    <property type="evidence" value="ECO:0007669"/>
    <property type="project" value="TreeGrafter"/>
</dbReference>
<protein>
    <submittedName>
        <fullName evidence="11">Nop domain-containing protein</fullName>
    </submittedName>
</protein>
<dbReference type="InterPro" id="IPR027105">
    <property type="entry name" value="Prp31"/>
</dbReference>
<comment type="similarity">
    <text evidence="2">Belongs to the PRP31 family.</text>
</comment>
<dbReference type="AlphaFoldDB" id="A0A1E3PHY8"/>
<evidence type="ECO:0000256" key="8">
    <source>
        <dbReference type="ARBA" id="ARBA00023274"/>
    </source>
</evidence>
<keyword evidence="8" id="KW-0687">Ribonucleoprotein</keyword>
<accession>A0A1E3PHY8</accession>
<keyword evidence="12" id="KW-1185">Reference proteome</keyword>
<gene>
    <name evidence="11" type="ORF">NADFUDRAFT_59277</name>
</gene>
<evidence type="ECO:0000256" key="7">
    <source>
        <dbReference type="ARBA" id="ARBA00023242"/>
    </source>
</evidence>
<evidence type="ECO:0000313" key="12">
    <source>
        <dbReference type="Proteomes" id="UP000095009"/>
    </source>
</evidence>
<dbReference type="InterPro" id="IPR042239">
    <property type="entry name" value="Nop_C"/>
</dbReference>
<dbReference type="Pfam" id="PF09785">
    <property type="entry name" value="Prp31_C"/>
    <property type="match status" value="1"/>
</dbReference>
<dbReference type="STRING" id="857566.A0A1E3PHY8"/>
<keyword evidence="7" id="KW-0539">Nucleus</keyword>
<evidence type="ECO:0000259" key="10">
    <source>
        <dbReference type="PROSITE" id="PS51358"/>
    </source>
</evidence>
<proteinExistence type="inferred from homology"/>